<proteinExistence type="predicted"/>
<dbReference type="EMBL" id="JACAZH010000023">
    <property type="protein sequence ID" value="KAF7343649.1"/>
    <property type="molecule type" value="Genomic_DNA"/>
</dbReference>
<organism evidence="2 3">
    <name type="scientific">Mycena sanguinolenta</name>
    <dbReference type="NCBI Taxonomy" id="230812"/>
    <lineage>
        <taxon>Eukaryota</taxon>
        <taxon>Fungi</taxon>
        <taxon>Dikarya</taxon>
        <taxon>Basidiomycota</taxon>
        <taxon>Agaricomycotina</taxon>
        <taxon>Agaricomycetes</taxon>
        <taxon>Agaricomycetidae</taxon>
        <taxon>Agaricales</taxon>
        <taxon>Marasmiineae</taxon>
        <taxon>Mycenaceae</taxon>
        <taxon>Mycena</taxon>
    </lineage>
</organism>
<keyword evidence="3" id="KW-1185">Reference proteome</keyword>
<evidence type="ECO:0000256" key="1">
    <source>
        <dbReference type="SAM" id="MobiDB-lite"/>
    </source>
</evidence>
<evidence type="ECO:0000313" key="2">
    <source>
        <dbReference type="EMBL" id="KAF7343649.1"/>
    </source>
</evidence>
<evidence type="ECO:0000313" key="3">
    <source>
        <dbReference type="Proteomes" id="UP000623467"/>
    </source>
</evidence>
<gene>
    <name evidence="2" type="ORF">MSAN_01985800</name>
</gene>
<dbReference type="OrthoDB" id="2909130at2759"/>
<feature type="compositionally biased region" description="Low complexity" evidence="1">
    <location>
        <begin position="237"/>
        <end position="247"/>
    </location>
</feature>
<reference evidence="2" key="1">
    <citation type="submission" date="2020-05" db="EMBL/GenBank/DDBJ databases">
        <title>Mycena genomes resolve the evolution of fungal bioluminescence.</title>
        <authorList>
            <person name="Tsai I.J."/>
        </authorList>
    </citation>
    <scope>NUCLEOTIDE SEQUENCE</scope>
    <source>
        <strain evidence="2">160909Yilan</strain>
    </source>
</reference>
<dbReference type="Proteomes" id="UP000623467">
    <property type="component" value="Unassembled WGS sequence"/>
</dbReference>
<sequence>MDGDGISFASQFAQSLINVSKTLIHPWLSQSNYIISQLREPSHYEEYAIVKEVVFELILSKLSQPIPEGYLFLCPRKHFRVGLNLFRWPDCPAYWSLDPSGATRLSTEDARLLGFPSLEMKTTITVKSWDESVYTGLRQFQRAKGFDPFTQDAARYLGYPLYQLLTAHPSSSSPTSSSPSSLVLFVLQAVREPQGLTNDYTATVTGNPFKMAWAAAPVLVSGRQPAALLRYCPLSSSSSNLLKSSQPPSKPFEDPFKRRVRYQARRVPSGLQSHPYTHAPELRHPMHWTIPVRHANWWKIKI</sequence>
<dbReference type="AlphaFoldDB" id="A0A8H6XN53"/>
<comment type="caution">
    <text evidence="2">The sequence shown here is derived from an EMBL/GenBank/DDBJ whole genome shotgun (WGS) entry which is preliminary data.</text>
</comment>
<feature type="region of interest" description="Disordered" evidence="1">
    <location>
        <begin position="237"/>
        <end position="256"/>
    </location>
</feature>
<name>A0A8H6XN53_9AGAR</name>
<accession>A0A8H6XN53</accession>
<protein>
    <submittedName>
        <fullName evidence="2">Uncharacterized protein</fullName>
    </submittedName>
</protein>